<dbReference type="InterPro" id="IPR001314">
    <property type="entry name" value="Peptidase_S1A"/>
</dbReference>
<evidence type="ECO:0000256" key="2">
    <source>
        <dbReference type="ARBA" id="ARBA00022729"/>
    </source>
</evidence>
<comment type="caution">
    <text evidence="8">The sequence shown here is derived from an EMBL/GenBank/DDBJ whole genome shotgun (WGS) entry which is preliminary data.</text>
</comment>
<protein>
    <recommendedName>
        <fullName evidence="7">Peptidase S1 domain-containing protein</fullName>
    </recommendedName>
</protein>
<dbReference type="SMART" id="SM00020">
    <property type="entry name" value="Tryp_SPc"/>
    <property type="match status" value="1"/>
</dbReference>
<evidence type="ECO:0000313" key="9">
    <source>
        <dbReference type="Proteomes" id="UP000596742"/>
    </source>
</evidence>
<dbReference type="Proteomes" id="UP000596742">
    <property type="component" value="Unassembled WGS sequence"/>
</dbReference>
<proteinExistence type="predicted"/>
<evidence type="ECO:0000256" key="3">
    <source>
        <dbReference type="ARBA" id="ARBA00022801"/>
    </source>
</evidence>
<dbReference type="InterPro" id="IPR009003">
    <property type="entry name" value="Peptidase_S1_PA"/>
</dbReference>
<keyword evidence="3 6" id="KW-0378">Hydrolase</keyword>
<dbReference type="AlphaFoldDB" id="A0A8B6D793"/>
<dbReference type="FunFam" id="2.40.10.10:FF:000120">
    <property type="entry name" value="Putative serine protease"/>
    <property type="match status" value="1"/>
</dbReference>
<evidence type="ECO:0000256" key="5">
    <source>
        <dbReference type="ARBA" id="ARBA00023157"/>
    </source>
</evidence>
<dbReference type="PANTHER" id="PTHR24252">
    <property type="entry name" value="ACROSIN-RELATED"/>
    <property type="match status" value="1"/>
</dbReference>
<dbReference type="PROSITE" id="PS50240">
    <property type="entry name" value="TRYPSIN_DOM"/>
    <property type="match status" value="1"/>
</dbReference>
<evidence type="ECO:0000256" key="1">
    <source>
        <dbReference type="ARBA" id="ARBA00022670"/>
    </source>
</evidence>
<keyword evidence="9" id="KW-1185">Reference proteome</keyword>
<keyword evidence="2" id="KW-0732">Signal</keyword>
<name>A0A8B6D793_MYTGA</name>
<dbReference type="PANTHER" id="PTHR24252:SF7">
    <property type="entry name" value="HYALIN"/>
    <property type="match status" value="1"/>
</dbReference>
<feature type="domain" description="Peptidase S1" evidence="7">
    <location>
        <begin position="87"/>
        <end position="318"/>
    </location>
</feature>
<evidence type="ECO:0000259" key="7">
    <source>
        <dbReference type="PROSITE" id="PS50240"/>
    </source>
</evidence>
<reference evidence="8" key="1">
    <citation type="submission" date="2018-11" db="EMBL/GenBank/DDBJ databases">
        <authorList>
            <person name="Alioto T."/>
            <person name="Alioto T."/>
        </authorList>
    </citation>
    <scope>NUCLEOTIDE SEQUENCE</scope>
</reference>
<dbReference type="CDD" id="cd00190">
    <property type="entry name" value="Tryp_SPc"/>
    <property type="match status" value="1"/>
</dbReference>
<dbReference type="GO" id="GO:0004252">
    <property type="term" value="F:serine-type endopeptidase activity"/>
    <property type="evidence" value="ECO:0007669"/>
    <property type="project" value="InterPro"/>
</dbReference>
<dbReference type="SUPFAM" id="SSF50494">
    <property type="entry name" value="Trypsin-like serine proteases"/>
    <property type="match status" value="1"/>
</dbReference>
<dbReference type="InterPro" id="IPR018114">
    <property type="entry name" value="TRYPSIN_HIS"/>
</dbReference>
<dbReference type="OrthoDB" id="6380398at2759"/>
<dbReference type="PRINTS" id="PR00722">
    <property type="entry name" value="CHYMOTRYPSIN"/>
</dbReference>
<keyword evidence="1 6" id="KW-0645">Protease</keyword>
<keyword evidence="5" id="KW-1015">Disulfide bond</keyword>
<dbReference type="Gene3D" id="2.40.10.10">
    <property type="entry name" value="Trypsin-like serine proteases"/>
    <property type="match status" value="1"/>
</dbReference>
<evidence type="ECO:0000256" key="4">
    <source>
        <dbReference type="ARBA" id="ARBA00022825"/>
    </source>
</evidence>
<dbReference type="PROSITE" id="PS00134">
    <property type="entry name" value="TRYPSIN_HIS"/>
    <property type="match status" value="1"/>
</dbReference>
<dbReference type="PROSITE" id="PS00135">
    <property type="entry name" value="TRYPSIN_SER"/>
    <property type="match status" value="1"/>
</dbReference>
<dbReference type="GO" id="GO:0006508">
    <property type="term" value="P:proteolysis"/>
    <property type="evidence" value="ECO:0007669"/>
    <property type="project" value="UniProtKB-KW"/>
</dbReference>
<organism evidence="8 9">
    <name type="scientific">Mytilus galloprovincialis</name>
    <name type="common">Mediterranean mussel</name>
    <dbReference type="NCBI Taxonomy" id="29158"/>
    <lineage>
        <taxon>Eukaryota</taxon>
        <taxon>Metazoa</taxon>
        <taxon>Spiralia</taxon>
        <taxon>Lophotrochozoa</taxon>
        <taxon>Mollusca</taxon>
        <taxon>Bivalvia</taxon>
        <taxon>Autobranchia</taxon>
        <taxon>Pteriomorphia</taxon>
        <taxon>Mytilida</taxon>
        <taxon>Mytiloidea</taxon>
        <taxon>Mytilidae</taxon>
        <taxon>Mytilinae</taxon>
        <taxon>Mytilus</taxon>
    </lineage>
</organism>
<dbReference type="InterPro" id="IPR033116">
    <property type="entry name" value="TRYPSIN_SER"/>
</dbReference>
<evidence type="ECO:0000256" key="6">
    <source>
        <dbReference type="RuleBase" id="RU363034"/>
    </source>
</evidence>
<dbReference type="EMBL" id="UYJE01002875">
    <property type="protein sequence ID" value="VDI14519.1"/>
    <property type="molecule type" value="Genomic_DNA"/>
</dbReference>
<dbReference type="InterPro" id="IPR043504">
    <property type="entry name" value="Peptidase_S1_PA_chymotrypsin"/>
</dbReference>
<dbReference type="InterPro" id="IPR001254">
    <property type="entry name" value="Trypsin_dom"/>
</dbReference>
<dbReference type="Pfam" id="PF00089">
    <property type="entry name" value="Trypsin"/>
    <property type="match status" value="1"/>
</dbReference>
<sequence length="357" mass="39493">MIYFSGNSFPGPPLPDIDTCTPRGGICVNDTSLCKGFTDTWALCRNSQTCCKPSPSTTHPEPPSPENNICGKVTRITNKDFPQTSRIVGGQFAEEGEWPWMVSIDDEDGHFCGGTLISNQWIVTAAHCLERKDKAEVNITLGEHHQVVVTGNEELVQIDTWIIHPDYIENVPGIPYDIALIRLVNPVDISDHYIRTACLPPSNLTNDDYSNFDCYISGWGSTKGGADRRHLQHLDVSIVSIANCNQSWEGDILDSHICAGNGNTGSCQGDSGGPLVCNNDGQFVLYGVTSWGDRSCRTFPDVYTKVTSYLSWIENVIETHDHVEQNLGEIIGSFIRKILDILINFLKKAVEKFRANK</sequence>
<evidence type="ECO:0000313" key="8">
    <source>
        <dbReference type="EMBL" id="VDI14519.1"/>
    </source>
</evidence>
<keyword evidence="4 6" id="KW-0720">Serine protease</keyword>
<gene>
    <name evidence="8" type="ORF">MGAL_10B027498</name>
</gene>
<accession>A0A8B6D793</accession>